<dbReference type="PROSITE" id="PS00086">
    <property type="entry name" value="CYTOCHROME_P450"/>
    <property type="match status" value="1"/>
</dbReference>
<dbReference type="FunFam" id="1.10.630.10:FF:000006">
    <property type="entry name" value="Cytochrome P450 302a1, mitochondrial"/>
    <property type="match status" value="1"/>
</dbReference>
<evidence type="ECO:0000256" key="9">
    <source>
        <dbReference type="PIRSR" id="PIRSR602401-1"/>
    </source>
</evidence>
<evidence type="ECO:0000256" key="3">
    <source>
        <dbReference type="ARBA" id="ARBA00022617"/>
    </source>
</evidence>
<dbReference type="GO" id="GO:0008285">
    <property type="term" value="P:negative regulation of cell population proliferation"/>
    <property type="evidence" value="ECO:0007669"/>
    <property type="project" value="Ensembl"/>
</dbReference>
<dbReference type="SUPFAM" id="SSF48264">
    <property type="entry name" value="Cytochrome P450"/>
    <property type="match status" value="1"/>
</dbReference>
<keyword evidence="4 9" id="KW-0479">Metal-binding</keyword>
<dbReference type="GeneTree" id="ENSGT00950000182905"/>
<dbReference type="InterPro" id="IPR050479">
    <property type="entry name" value="CYP11_CYP27_families"/>
</dbReference>
<dbReference type="GO" id="GO:0042369">
    <property type="term" value="P:vitamin D catabolic process"/>
    <property type="evidence" value="ECO:0000318"/>
    <property type="project" value="GO_Central"/>
</dbReference>
<dbReference type="PRINTS" id="PR00385">
    <property type="entry name" value="P450"/>
</dbReference>
<dbReference type="Gene3D" id="1.10.630.10">
    <property type="entry name" value="Cytochrome P450"/>
    <property type="match status" value="1"/>
</dbReference>
<dbReference type="GO" id="GO:0030500">
    <property type="term" value="P:regulation of bone mineralization"/>
    <property type="evidence" value="ECO:0007669"/>
    <property type="project" value="Ensembl"/>
</dbReference>
<dbReference type="PRINTS" id="PR00463">
    <property type="entry name" value="EP450I"/>
</dbReference>
<reference evidence="11" key="3">
    <citation type="submission" date="2025-09" db="UniProtKB">
        <authorList>
            <consortium name="Ensembl"/>
        </authorList>
    </citation>
    <scope>IDENTIFICATION</scope>
    <source>
        <strain evidence="11">Glennie</strain>
    </source>
</reference>
<dbReference type="GO" id="GO:0071305">
    <property type="term" value="P:cellular response to vitamin D"/>
    <property type="evidence" value="ECO:0007669"/>
    <property type="project" value="Ensembl"/>
</dbReference>
<dbReference type="GO" id="GO:0034341">
    <property type="term" value="P:response to type II interferon"/>
    <property type="evidence" value="ECO:0007669"/>
    <property type="project" value="Ensembl"/>
</dbReference>
<reference evidence="11 12" key="1">
    <citation type="journal article" date="2008" name="Nature">
        <title>Genome analysis of the platypus reveals unique signatures of evolution.</title>
        <authorList>
            <person name="Warren W.C."/>
            <person name="Hillier L.W."/>
            <person name="Marshall Graves J.A."/>
            <person name="Birney E."/>
            <person name="Ponting C.P."/>
            <person name="Grutzner F."/>
            <person name="Belov K."/>
            <person name="Miller W."/>
            <person name="Clarke L."/>
            <person name="Chinwalla A.T."/>
            <person name="Yang S.P."/>
            <person name="Heger A."/>
            <person name="Locke D.P."/>
            <person name="Miethke P."/>
            <person name="Waters P.D."/>
            <person name="Veyrunes F."/>
            <person name="Fulton L."/>
            <person name="Fulton B."/>
            <person name="Graves T."/>
            <person name="Wallis J."/>
            <person name="Puente X.S."/>
            <person name="Lopez-Otin C."/>
            <person name="Ordonez G.R."/>
            <person name="Eichler E.E."/>
            <person name="Chen L."/>
            <person name="Cheng Z."/>
            <person name="Deakin J.E."/>
            <person name="Alsop A."/>
            <person name="Thompson K."/>
            <person name="Kirby P."/>
            <person name="Papenfuss A.T."/>
            <person name="Wakefield M.J."/>
            <person name="Olender T."/>
            <person name="Lancet D."/>
            <person name="Huttley G.A."/>
            <person name="Smit A.F."/>
            <person name="Pask A."/>
            <person name="Temple-Smith P."/>
            <person name="Batzer M.A."/>
            <person name="Walker J.A."/>
            <person name="Konkel M.K."/>
            <person name="Harris R.S."/>
            <person name="Whittington C.M."/>
            <person name="Wong E.S."/>
            <person name="Gemmell N.J."/>
            <person name="Buschiazzo E."/>
            <person name="Vargas Jentzsch I.M."/>
            <person name="Merkel A."/>
            <person name="Schmitz J."/>
            <person name="Zemann A."/>
            <person name="Churakov G."/>
            <person name="Kriegs J.O."/>
            <person name="Brosius J."/>
            <person name="Murchison E.P."/>
            <person name="Sachidanandam R."/>
            <person name="Smith C."/>
            <person name="Hannon G.J."/>
            <person name="Tsend-Ayush E."/>
            <person name="McMillan D."/>
            <person name="Attenborough R."/>
            <person name="Rens W."/>
            <person name="Ferguson-Smith M."/>
            <person name="Lefevre C.M."/>
            <person name="Sharp J.A."/>
            <person name="Nicholas K.R."/>
            <person name="Ray D.A."/>
            <person name="Kube M."/>
            <person name="Reinhardt R."/>
            <person name="Pringle T.H."/>
            <person name="Taylor J."/>
            <person name="Jones R.C."/>
            <person name="Nixon B."/>
            <person name="Dacheux J.L."/>
            <person name="Niwa H."/>
            <person name="Sekita Y."/>
            <person name="Huang X."/>
            <person name="Stark A."/>
            <person name="Kheradpour P."/>
            <person name="Kellis M."/>
            <person name="Flicek P."/>
            <person name="Chen Y."/>
            <person name="Webber C."/>
            <person name="Hardison R."/>
            <person name="Nelson J."/>
            <person name="Hallsworth-Pepin K."/>
            <person name="Delehaunty K."/>
            <person name="Markovic C."/>
            <person name="Minx P."/>
            <person name="Feng Y."/>
            <person name="Kremitzki C."/>
            <person name="Mitreva M."/>
            <person name="Glasscock J."/>
            <person name="Wylie T."/>
            <person name="Wohldmann P."/>
            <person name="Thiru P."/>
            <person name="Nhan M.N."/>
            <person name="Pohl C.S."/>
            <person name="Smith S.M."/>
            <person name="Hou S."/>
            <person name="Nefedov M."/>
            <person name="de Jong P.J."/>
            <person name="Renfree M.B."/>
            <person name="Mardis E.R."/>
            <person name="Wilson R.K."/>
        </authorList>
    </citation>
    <scope>NUCLEOTIDE SEQUENCE [LARGE SCALE GENOMIC DNA]</scope>
    <source>
        <strain evidence="11 12">Glennie</strain>
    </source>
</reference>
<dbReference type="PANTHER" id="PTHR24279">
    <property type="entry name" value="CYTOCHROME P450"/>
    <property type="match status" value="1"/>
</dbReference>
<dbReference type="InterPro" id="IPR002401">
    <property type="entry name" value="Cyt_P450_E_grp-I"/>
</dbReference>
<evidence type="ECO:0000256" key="2">
    <source>
        <dbReference type="ARBA" id="ARBA00010617"/>
    </source>
</evidence>
<evidence type="ECO:0000256" key="7">
    <source>
        <dbReference type="ARBA" id="ARBA00023004"/>
    </source>
</evidence>
<dbReference type="InterPro" id="IPR017972">
    <property type="entry name" value="Cyt_P450_CS"/>
</dbReference>
<dbReference type="Ensembl" id="ENSOANT00000058083.1">
    <property type="protein sequence ID" value="ENSOANP00000044089.1"/>
    <property type="gene ID" value="ENSOANG00000039294.1"/>
</dbReference>
<dbReference type="GO" id="GO:0033280">
    <property type="term" value="P:response to vitamin D"/>
    <property type="evidence" value="ECO:0000318"/>
    <property type="project" value="GO_Central"/>
</dbReference>
<evidence type="ECO:0000256" key="8">
    <source>
        <dbReference type="ARBA" id="ARBA00023033"/>
    </source>
</evidence>
<protein>
    <submittedName>
        <fullName evidence="11">Cytochrome P450 family 27 subfamily B member 1</fullName>
    </submittedName>
</protein>
<dbReference type="Proteomes" id="UP000002279">
    <property type="component" value="Chromosome 10"/>
</dbReference>
<dbReference type="GO" id="GO:0043627">
    <property type="term" value="P:response to estrogen"/>
    <property type="evidence" value="ECO:0007669"/>
    <property type="project" value="Ensembl"/>
</dbReference>
<dbReference type="InterPro" id="IPR001128">
    <property type="entry name" value="Cyt_P450"/>
</dbReference>
<dbReference type="AlphaFoldDB" id="A0A6I8NS63"/>
<evidence type="ECO:0000313" key="11">
    <source>
        <dbReference type="Ensembl" id="ENSOANP00000044089.1"/>
    </source>
</evidence>
<sequence length="492" mass="53327">MPSVAHLVQGLPRLGAWLRGLPRGRAASVAASGPWGLDDIPGPSGPAFAAELLFGGGLGRLHELQLRGRAEFGPVWAARFGPVRTVHVAAAALQEQVLRQEGPWPERCRLSPWTEQRRRRDRACGLLTAEGREWEELRSLLAPLLLRPGAAAAFAEPLDGVVRDLVPRLRRRRGRARAGPPALVSDVAGELYKFGLEAVAAVLLGSRLGCLEEEAPPDTAAFIRAVGSALEGALLAMVVPRLLPGPRRRLERDWDRMFSFAERHLERAGGGLAATLLRGPMSPESVLGNVTELLLAGVDTVSNTLSWTLYELSRRPEVQTALHAEIAAALPAAPRAPSSAAALARLPLLRAVVKEVLRLYPVVPGNSRVPDRDIRVGRFVIPRNTLVTLCQFATSRDPCQFPSPDSFCPERWLSGTAVTPAPAPHPFASLPFGFGKRSCVGRRLAELELHLTLAQILLHFEVRPEPGAAPVEPMTRTVLVPARSINLQFLDR</sequence>
<evidence type="ECO:0000256" key="6">
    <source>
        <dbReference type="ARBA" id="ARBA00023002"/>
    </source>
</evidence>
<keyword evidence="8 10" id="KW-0503">Monooxygenase</keyword>
<dbReference type="InParanoid" id="A0A6I8NS63"/>
<dbReference type="Pfam" id="PF00067">
    <property type="entry name" value="p450"/>
    <property type="match status" value="1"/>
</dbReference>
<evidence type="ECO:0000256" key="10">
    <source>
        <dbReference type="RuleBase" id="RU000461"/>
    </source>
</evidence>
<dbReference type="GO" id="GO:0070314">
    <property type="term" value="P:G1 to G0 transition"/>
    <property type="evidence" value="ECO:0007669"/>
    <property type="project" value="Ensembl"/>
</dbReference>
<dbReference type="GO" id="GO:0004498">
    <property type="term" value="F:calcidiol 1-monooxygenase activity"/>
    <property type="evidence" value="ECO:0000318"/>
    <property type="project" value="GO_Central"/>
</dbReference>
<keyword evidence="3 9" id="KW-0349">Heme</keyword>
<dbReference type="FunCoup" id="A0A6I8NS63">
    <property type="interactions" value="431"/>
</dbReference>
<dbReference type="Bgee" id="ENSOANG00000039294">
    <property type="expression patterns" value="Expressed in adult mammalian kidney and 1 other cell type or tissue"/>
</dbReference>
<evidence type="ECO:0000256" key="5">
    <source>
        <dbReference type="ARBA" id="ARBA00022946"/>
    </source>
</evidence>
<keyword evidence="5" id="KW-0809">Transit peptide</keyword>
<dbReference type="GO" id="GO:0036378">
    <property type="term" value="P:calcitriol biosynthetic process from calciol"/>
    <property type="evidence" value="ECO:0000318"/>
    <property type="project" value="GO_Central"/>
</dbReference>
<dbReference type="GO" id="GO:0030308">
    <property type="term" value="P:negative regulation of cell growth"/>
    <property type="evidence" value="ECO:0007669"/>
    <property type="project" value="Ensembl"/>
</dbReference>
<comment type="cofactor">
    <cofactor evidence="1 9">
        <name>heme</name>
        <dbReference type="ChEBI" id="CHEBI:30413"/>
    </cofactor>
</comment>
<dbReference type="GO" id="GO:0062185">
    <property type="term" value="F:secalciferol 1-monooxygenase activity"/>
    <property type="evidence" value="ECO:0007669"/>
    <property type="project" value="Ensembl"/>
</dbReference>
<dbReference type="GO" id="GO:0005739">
    <property type="term" value="C:mitochondrion"/>
    <property type="evidence" value="ECO:0000318"/>
    <property type="project" value="GO_Central"/>
</dbReference>
<name>A0A6I8NS63_ORNAN</name>
<keyword evidence="12" id="KW-1185">Reference proteome</keyword>
<evidence type="ECO:0000256" key="4">
    <source>
        <dbReference type="ARBA" id="ARBA00022723"/>
    </source>
</evidence>
<dbReference type="GO" id="GO:0020037">
    <property type="term" value="F:heme binding"/>
    <property type="evidence" value="ECO:0007669"/>
    <property type="project" value="InterPro"/>
</dbReference>
<reference evidence="11" key="2">
    <citation type="submission" date="2025-08" db="UniProtKB">
        <authorList>
            <consortium name="Ensembl"/>
        </authorList>
    </citation>
    <scope>IDENTIFICATION</scope>
    <source>
        <strain evidence="11">Glennie</strain>
    </source>
</reference>
<dbReference type="InterPro" id="IPR036396">
    <property type="entry name" value="Cyt_P450_sf"/>
</dbReference>
<keyword evidence="6 10" id="KW-0560">Oxidoreductase</keyword>
<dbReference type="OrthoDB" id="3945418at2759"/>
<accession>A0A6I8NS63</accession>
<organism evidence="11 12">
    <name type="scientific">Ornithorhynchus anatinus</name>
    <name type="common">Duckbill platypus</name>
    <dbReference type="NCBI Taxonomy" id="9258"/>
    <lineage>
        <taxon>Eukaryota</taxon>
        <taxon>Metazoa</taxon>
        <taxon>Chordata</taxon>
        <taxon>Craniata</taxon>
        <taxon>Vertebrata</taxon>
        <taxon>Euteleostomi</taxon>
        <taxon>Mammalia</taxon>
        <taxon>Monotremata</taxon>
        <taxon>Ornithorhynchidae</taxon>
        <taxon>Ornithorhynchus</taxon>
    </lineage>
</organism>
<dbReference type="GO" id="GO:0055074">
    <property type="term" value="P:calcium ion homeostasis"/>
    <property type="evidence" value="ECO:0007669"/>
    <property type="project" value="Ensembl"/>
</dbReference>
<dbReference type="GO" id="GO:0006816">
    <property type="term" value="P:calcium ion transport"/>
    <property type="evidence" value="ECO:0007669"/>
    <property type="project" value="Ensembl"/>
</dbReference>
<dbReference type="OMA" id="KPWKTFC"/>
<gene>
    <name evidence="11" type="primary">CYP27B1</name>
</gene>
<evidence type="ECO:0000256" key="1">
    <source>
        <dbReference type="ARBA" id="ARBA00001971"/>
    </source>
</evidence>
<dbReference type="GO" id="GO:0030282">
    <property type="term" value="P:bone mineralization"/>
    <property type="evidence" value="ECO:0007669"/>
    <property type="project" value="Ensembl"/>
</dbReference>
<proteinExistence type="inferred from homology"/>
<evidence type="ECO:0000313" key="12">
    <source>
        <dbReference type="Proteomes" id="UP000002279"/>
    </source>
</evidence>
<dbReference type="GO" id="GO:0005506">
    <property type="term" value="F:iron ion binding"/>
    <property type="evidence" value="ECO:0007669"/>
    <property type="project" value="InterPro"/>
</dbReference>
<comment type="similarity">
    <text evidence="2 10">Belongs to the cytochrome P450 family.</text>
</comment>
<keyword evidence="7 9" id="KW-0408">Iron</keyword>
<dbReference type="PANTHER" id="PTHR24279:SF121">
    <property type="entry name" value="CYTOCHROME P450 FAMILY 27 SUBFAMILY B MEMBER 1"/>
    <property type="match status" value="1"/>
</dbReference>
<dbReference type="GO" id="GO:0070564">
    <property type="term" value="P:positive regulation of vitamin D receptor signaling pathway"/>
    <property type="evidence" value="ECO:0007669"/>
    <property type="project" value="Ensembl"/>
</dbReference>
<dbReference type="GO" id="GO:0045618">
    <property type="term" value="P:positive regulation of keratinocyte differentiation"/>
    <property type="evidence" value="ECO:0007669"/>
    <property type="project" value="Ensembl"/>
</dbReference>
<dbReference type="GO" id="GO:0032496">
    <property type="term" value="P:response to lipopolysaccharide"/>
    <property type="evidence" value="ECO:0007669"/>
    <property type="project" value="Ensembl"/>
</dbReference>
<feature type="binding site" description="axial binding residue" evidence="9">
    <location>
        <position position="439"/>
    </location>
    <ligand>
        <name>heme</name>
        <dbReference type="ChEBI" id="CHEBI:30413"/>
    </ligand>
    <ligandPart>
        <name>Fe</name>
        <dbReference type="ChEBI" id="CHEBI:18248"/>
    </ligandPart>
</feature>